<gene>
    <name evidence="1" type="ORF">TorRG33x02_326520</name>
</gene>
<evidence type="ECO:0000313" key="2">
    <source>
        <dbReference type="Proteomes" id="UP000237000"/>
    </source>
</evidence>
<dbReference type="Proteomes" id="UP000237000">
    <property type="component" value="Unassembled WGS sequence"/>
</dbReference>
<dbReference type="AlphaFoldDB" id="A0A2P5BBZ2"/>
<dbReference type="OrthoDB" id="1714437at2759"/>
<reference evidence="2" key="1">
    <citation type="submission" date="2016-06" db="EMBL/GenBank/DDBJ databases">
        <title>Parallel loss of symbiosis genes in relatives of nitrogen-fixing non-legume Parasponia.</title>
        <authorList>
            <person name="Van Velzen R."/>
            <person name="Holmer R."/>
            <person name="Bu F."/>
            <person name="Rutten L."/>
            <person name="Van Zeijl A."/>
            <person name="Liu W."/>
            <person name="Santuari L."/>
            <person name="Cao Q."/>
            <person name="Sharma T."/>
            <person name="Shen D."/>
            <person name="Roswanjaya Y."/>
            <person name="Wardhani T."/>
            <person name="Kalhor M.S."/>
            <person name="Jansen J."/>
            <person name="Van den Hoogen J."/>
            <person name="Gungor B."/>
            <person name="Hartog M."/>
            <person name="Hontelez J."/>
            <person name="Verver J."/>
            <person name="Yang W.-C."/>
            <person name="Schijlen E."/>
            <person name="Repin R."/>
            <person name="Schilthuizen M."/>
            <person name="Schranz E."/>
            <person name="Heidstra R."/>
            <person name="Miyata K."/>
            <person name="Fedorova E."/>
            <person name="Kohlen W."/>
            <person name="Bisseling T."/>
            <person name="Smit S."/>
            <person name="Geurts R."/>
        </authorList>
    </citation>
    <scope>NUCLEOTIDE SEQUENCE [LARGE SCALE GENOMIC DNA]</scope>
    <source>
        <strain evidence="2">cv. RG33-2</strain>
    </source>
</reference>
<name>A0A2P5BBZ2_TREOI</name>
<dbReference type="EMBL" id="JXTC01000557">
    <property type="protein sequence ID" value="PON46295.1"/>
    <property type="molecule type" value="Genomic_DNA"/>
</dbReference>
<evidence type="ECO:0000313" key="1">
    <source>
        <dbReference type="EMBL" id="PON46295.1"/>
    </source>
</evidence>
<dbReference type="InParanoid" id="A0A2P5BBZ2"/>
<sequence length="197" mass="22678">MLKGIRWRVGSGEKTRVFADPWLPKPTSFKILLVPVTSILLVKDLLLALRIWNDTMIKNNLLPIDGDLIRSIPLSLVEREDDLIWHYDPSGAYTVKYGYKILLNEQINSSVCSSSSLFRWWKALWKLNILLKLHIFLSESFIIHCHLLIIWPRDESKMIFGARTAYIQLNLLPMLFSFATSVNAFGKNLVCGPLLNH</sequence>
<proteinExistence type="predicted"/>
<comment type="caution">
    <text evidence="1">The sequence shown here is derived from an EMBL/GenBank/DDBJ whole genome shotgun (WGS) entry which is preliminary data.</text>
</comment>
<accession>A0A2P5BBZ2</accession>
<protein>
    <submittedName>
        <fullName evidence="1">Uncharacterized protein</fullName>
    </submittedName>
</protein>
<keyword evidence="2" id="KW-1185">Reference proteome</keyword>
<organism evidence="1 2">
    <name type="scientific">Trema orientale</name>
    <name type="common">Charcoal tree</name>
    <name type="synonym">Celtis orientalis</name>
    <dbReference type="NCBI Taxonomy" id="63057"/>
    <lineage>
        <taxon>Eukaryota</taxon>
        <taxon>Viridiplantae</taxon>
        <taxon>Streptophyta</taxon>
        <taxon>Embryophyta</taxon>
        <taxon>Tracheophyta</taxon>
        <taxon>Spermatophyta</taxon>
        <taxon>Magnoliopsida</taxon>
        <taxon>eudicotyledons</taxon>
        <taxon>Gunneridae</taxon>
        <taxon>Pentapetalae</taxon>
        <taxon>rosids</taxon>
        <taxon>fabids</taxon>
        <taxon>Rosales</taxon>
        <taxon>Cannabaceae</taxon>
        <taxon>Trema</taxon>
    </lineage>
</organism>
<dbReference type="STRING" id="63057.A0A2P5BBZ2"/>